<protein>
    <submittedName>
        <fullName evidence="2">Uncharacterized protein</fullName>
    </submittedName>
</protein>
<keyword evidence="1" id="KW-1133">Transmembrane helix</keyword>
<dbReference type="HOGENOM" id="CLU_2427763_0_0_1"/>
<dbReference type="AlphaFoldDB" id="K5X0Z9"/>
<dbReference type="GeneID" id="18915798"/>
<dbReference type="EMBL" id="JH930471">
    <property type="protein sequence ID" value="EKM56422.1"/>
    <property type="molecule type" value="Genomic_DNA"/>
</dbReference>
<evidence type="ECO:0000313" key="3">
    <source>
        <dbReference type="Proteomes" id="UP000008370"/>
    </source>
</evidence>
<dbReference type="RefSeq" id="XP_007394272.1">
    <property type="nucleotide sequence ID" value="XM_007394210.1"/>
</dbReference>
<keyword evidence="3" id="KW-1185">Reference proteome</keyword>
<reference evidence="2 3" key="1">
    <citation type="journal article" date="2012" name="BMC Genomics">
        <title>Comparative genomics of the white-rot fungi, Phanerochaete carnosa and P. chrysosporium, to elucidate the genetic basis of the distinct wood types they colonize.</title>
        <authorList>
            <person name="Suzuki H."/>
            <person name="MacDonald J."/>
            <person name="Syed K."/>
            <person name="Salamov A."/>
            <person name="Hori C."/>
            <person name="Aerts A."/>
            <person name="Henrissat B."/>
            <person name="Wiebenga A."/>
            <person name="vanKuyk P.A."/>
            <person name="Barry K."/>
            <person name="Lindquist E."/>
            <person name="LaButti K."/>
            <person name="Lapidus A."/>
            <person name="Lucas S."/>
            <person name="Coutinho P."/>
            <person name="Gong Y."/>
            <person name="Samejima M."/>
            <person name="Mahadevan R."/>
            <person name="Abou-Zaid M."/>
            <person name="de Vries R.P."/>
            <person name="Igarashi K."/>
            <person name="Yadav J.S."/>
            <person name="Grigoriev I.V."/>
            <person name="Master E.R."/>
        </authorList>
    </citation>
    <scope>NUCLEOTIDE SEQUENCE [LARGE SCALE GENOMIC DNA]</scope>
    <source>
        <strain evidence="2 3">HHB-10118-sp</strain>
    </source>
</reference>
<accession>K5X0Z9</accession>
<dbReference type="Proteomes" id="UP000008370">
    <property type="component" value="Unassembled WGS sequence"/>
</dbReference>
<evidence type="ECO:0000256" key="1">
    <source>
        <dbReference type="SAM" id="Phobius"/>
    </source>
</evidence>
<sequence length="91" mass="9304">MSSVDNPSVPPLHRGGGGGGGIGGRSHYTWVGLLVCSIAIAAAAITGRTTIATSSCLSLLLVSLVGSLCDSNNHNTHAVHPPGYLYFTGRW</sequence>
<dbReference type="InParanoid" id="K5X0Z9"/>
<keyword evidence="1" id="KW-0472">Membrane</keyword>
<evidence type="ECO:0000313" key="2">
    <source>
        <dbReference type="EMBL" id="EKM56422.1"/>
    </source>
</evidence>
<organism evidence="2 3">
    <name type="scientific">Phanerochaete carnosa (strain HHB-10118-sp)</name>
    <name type="common">White-rot fungus</name>
    <name type="synonym">Peniophora carnosa</name>
    <dbReference type="NCBI Taxonomy" id="650164"/>
    <lineage>
        <taxon>Eukaryota</taxon>
        <taxon>Fungi</taxon>
        <taxon>Dikarya</taxon>
        <taxon>Basidiomycota</taxon>
        <taxon>Agaricomycotina</taxon>
        <taxon>Agaricomycetes</taxon>
        <taxon>Polyporales</taxon>
        <taxon>Phanerochaetaceae</taxon>
        <taxon>Phanerochaete</taxon>
    </lineage>
</organism>
<proteinExistence type="predicted"/>
<dbReference type="KEGG" id="pco:PHACADRAFT_253521"/>
<keyword evidence="1" id="KW-0812">Transmembrane</keyword>
<name>K5X0Z9_PHACS</name>
<gene>
    <name evidence="2" type="ORF">PHACADRAFT_253521</name>
</gene>
<feature type="transmembrane region" description="Helical" evidence="1">
    <location>
        <begin position="27"/>
        <end position="45"/>
    </location>
</feature>